<keyword evidence="1" id="KW-1133">Transmembrane helix</keyword>
<comment type="caution">
    <text evidence="2">The sequence shown here is derived from an EMBL/GenBank/DDBJ whole genome shotgun (WGS) entry which is preliminary data.</text>
</comment>
<protein>
    <submittedName>
        <fullName evidence="2">Uncharacterized protein</fullName>
    </submittedName>
</protein>
<dbReference type="EMBL" id="SNYN01000001">
    <property type="protein sequence ID" value="TDQ55497.1"/>
    <property type="molecule type" value="Genomic_DNA"/>
</dbReference>
<dbReference type="RefSeq" id="WP_166655367.1">
    <property type="nucleotide sequence ID" value="NZ_SNYN01000001.1"/>
</dbReference>
<name>A0A4R6VEL7_9ACTN</name>
<evidence type="ECO:0000313" key="3">
    <source>
        <dbReference type="Proteomes" id="UP000295281"/>
    </source>
</evidence>
<evidence type="ECO:0000256" key="1">
    <source>
        <dbReference type="SAM" id="Phobius"/>
    </source>
</evidence>
<keyword evidence="1" id="KW-0472">Membrane</keyword>
<reference evidence="2 3" key="1">
    <citation type="submission" date="2019-03" db="EMBL/GenBank/DDBJ databases">
        <title>Genomic Encyclopedia of Type Strains, Phase IV (KMG-IV): sequencing the most valuable type-strain genomes for metagenomic binning, comparative biology and taxonomic classification.</title>
        <authorList>
            <person name="Goeker M."/>
        </authorList>
    </citation>
    <scope>NUCLEOTIDE SEQUENCE [LARGE SCALE GENOMIC DNA]</scope>
    <source>
        <strain evidence="2 3">DSM 46770</strain>
    </source>
</reference>
<dbReference type="AlphaFoldDB" id="A0A4R6VEL7"/>
<gene>
    <name evidence="2" type="ORF">EV190_101828</name>
</gene>
<keyword evidence="1" id="KW-0812">Transmembrane</keyword>
<evidence type="ECO:0000313" key="2">
    <source>
        <dbReference type="EMBL" id="TDQ55497.1"/>
    </source>
</evidence>
<sequence length="54" mass="5848">MARLKKWLGYALIAFVIFYLLTQPETVGTLVLSAFSGLGGAADSLSRFVNTLLL</sequence>
<accession>A0A4R6VEL7</accession>
<proteinExistence type="predicted"/>
<feature type="transmembrane region" description="Helical" evidence="1">
    <location>
        <begin position="7"/>
        <end position="22"/>
    </location>
</feature>
<dbReference type="Proteomes" id="UP000295281">
    <property type="component" value="Unassembled WGS sequence"/>
</dbReference>
<keyword evidence="3" id="KW-1185">Reference proteome</keyword>
<organism evidence="2 3">
    <name type="scientific">Actinorugispora endophytica</name>
    <dbReference type="NCBI Taxonomy" id="1605990"/>
    <lineage>
        <taxon>Bacteria</taxon>
        <taxon>Bacillati</taxon>
        <taxon>Actinomycetota</taxon>
        <taxon>Actinomycetes</taxon>
        <taxon>Streptosporangiales</taxon>
        <taxon>Nocardiopsidaceae</taxon>
        <taxon>Actinorugispora</taxon>
    </lineage>
</organism>